<dbReference type="AlphaFoldDB" id="K0SAF7"/>
<dbReference type="EMBL" id="AGNL01033459">
    <property type="protein sequence ID" value="EJK55682.1"/>
    <property type="molecule type" value="Genomic_DNA"/>
</dbReference>
<evidence type="ECO:0000313" key="2">
    <source>
        <dbReference type="EMBL" id="EJK55682.1"/>
    </source>
</evidence>
<dbReference type="Proteomes" id="UP000266841">
    <property type="component" value="Unassembled WGS sequence"/>
</dbReference>
<feature type="region of interest" description="Disordered" evidence="1">
    <location>
        <begin position="43"/>
        <end position="124"/>
    </location>
</feature>
<accession>K0SAF7</accession>
<sequence>MRGRAVLQPELQQLLPVHVVRVQGTERGVVVPAHEAAGDAVRVLRPPPAGGHRRPPPGIRHQPRGTVVPAPVRRRGPGGLPRVAGRPHRARRGRGSRADTRPSSQHTLPDPRRAPGNVTASSWL</sequence>
<keyword evidence="3" id="KW-1185">Reference proteome</keyword>
<reference evidence="2 3" key="1">
    <citation type="journal article" date="2012" name="Genome Biol.">
        <title>Genome and low-iron response of an oceanic diatom adapted to chronic iron limitation.</title>
        <authorList>
            <person name="Lommer M."/>
            <person name="Specht M."/>
            <person name="Roy A.S."/>
            <person name="Kraemer L."/>
            <person name="Andreson R."/>
            <person name="Gutowska M.A."/>
            <person name="Wolf J."/>
            <person name="Bergner S.V."/>
            <person name="Schilhabel M.B."/>
            <person name="Klostermeier U.C."/>
            <person name="Beiko R.G."/>
            <person name="Rosenstiel P."/>
            <person name="Hippler M."/>
            <person name="Laroche J."/>
        </authorList>
    </citation>
    <scope>NUCLEOTIDE SEQUENCE [LARGE SCALE GENOMIC DNA]</scope>
    <source>
        <strain evidence="2 3">CCMP1005</strain>
    </source>
</reference>
<evidence type="ECO:0000256" key="1">
    <source>
        <dbReference type="SAM" id="MobiDB-lite"/>
    </source>
</evidence>
<proteinExistence type="predicted"/>
<protein>
    <submittedName>
        <fullName evidence="2">Uncharacterized protein</fullName>
    </submittedName>
</protein>
<comment type="caution">
    <text evidence="2">The sequence shown here is derived from an EMBL/GenBank/DDBJ whole genome shotgun (WGS) entry which is preliminary data.</text>
</comment>
<feature type="compositionally biased region" description="Basic residues" evidence="1">
    <location>
        <begin position="85"/>
        <end position="95"/>
    </location>
</feature>
<name>K0SAF7_THAOC</name>
<evidence type="ECO:0000313" key="3">
    <source>
        <dbReference type="Proteomes" id="UP000266841"/>
    </source>
</evidence>
<organism evidence="2 3">
    <name type="scientific">Thalassiosira oceanica</name>
    <name type="common">Marine diatom</name>
    <dbReference type="NCBI Taxonomy" id="159749"/>
    <lineage>
        <taxon>Eukaryota</taxon>
        <taxon>Sar</taxon>
        <taxon>Stramenopiles</taxon>
        <taxon>Ochrophyta</taxon>
        <taxon>Bacillariophyta</taxon>
        <taxon>Coscinodiscophyceae</taxon>
        <taxon>Thalassiosirophycidae</taxon>
        <taxon>Thalassiosirales</taxon>
        <taxon>Thalassiosiraceae</taxon>
        <taxon>Thalassiosira</taxon>
    </lineage>
</organism>
<gene>
    <name evidence="2" type="ORF">THAOC_24557</name>
</gene>
<feature type="non-terminal residue" evidence="2">
    <location>
        <position position="124"/>
    </location>
</feature>